<protein>
    <submittedName>
        <fullName evidence="2">Ovule protein</fullName>
    </submittedName>
</protein>
<organism evidence="1 2">
    <name type="scientific">Steinernema glaseri</name>
    <dbReference type="NCBI Taxonomy" id="37863"/>
    <lineage>
        <taxon>Eukaryota</taxon>
        <taxon>Metazoa</taxon>
        <taxon>Ecdysozoa</taxon>
        <taxon>Nematoda</taxon>
        <taxon>Chromadorea</taxon>
        <taxon>Rhabditida</taxon>
        <taxon>Tylenchina</taxon>
        <taxon>Panagrolaimomorpha</taxon>
        <taxon>Strongyloidoidea</taxon>
        <taxon>Steinernematidae</taxon>
        <taxon>Steinernema</taxon>
    </lineage>
</organism>
<reference evidence="2" key="1">
    <citation type="submission" date="2016-11" db="UniProtKB">
        <authorList>
            <consortium name="WormBaseParasite"/>
        </authorList>
    </citation>
    <scope>IDENTIFICATION</scope>
</reference>
<evidence type="ECO:0000313" key="2">
    <source>
        <dbReference type="WBParaSite" id="L893_g22637.t1"/>
    </source>
</evidence>
<dbReference type="Proteomes" id="UP000095287">
    <property type="component" value="Unplaced"/>
</dbReference>
<evidence type="ECO:0000313" key="1">
    <source>
        <dbReference type="Proteomes" id="UP000095287"/>
    </source>
</evidence>
<dbReference type="WBParaSite" id="L893_g22637.t1">
    <property type="protein sequence ID" value="L893_g22637.t1"/>
    <property type="gene ID" value="L893_g22637"/>
</dbReference>
<dbReference type="AlphaFoldDB" id="A0A1I7Z3S7"/>
<accession>A0A1I7Z3S7</accession>
<sequence length="69" mass="7722">MNCLNTSLTNKVHCKPPFDTPRLKFVDNQMLQESSCSLLFKSVKRRSTENLVTMLASQCVPDGFSPSEA</sequence>
<name>A0A1I7Z3S7_9BILA</name>
<keyword evidence="1" id="KW-1185">Reference proteome</keyword>
<proteinExistence type="predicted"/>